<dbReference type="InterPro" id="IPR002516">
    <property type="entry name" value="Glyco_trans_11"/>
</dbReference>
<protein>
    <recommendedName>
        <fullName evidence="5">Alpha-1,2-fucosyltransferase</fullName>
    </recommendedName>
</protein>
<dbReference type="AlphaFoldDB" id="A0A6C0I223"/>
<accession>A0A6C0I223</accession>
<dbReference type="GO" id="GO:0005975">
    <property type="term" value="P:carbohydrate metabolic process"/>
    <property type="evidence" value="ECO:0007669"/>
    <property type="project" value="InterPro"/>
</dbReference>
<proteinExistence type="predicted"/>
<organism evidence="4">
    <name type="scientific">viral metagenome</name>
    <dbReference type="NCBI Taxonomy" id="1070528"/>
    <lineage>
        <taxon>unclassified sequences</taxon>
        <taxon>metagenomes</taxon>
        <taxon>organismal metagenomes</taxon>
    </lineage>
</organism>
<dbReference type="GO" id="GO:0016020">
    <property type="term" value="C:membrane"/>
    <property type="evidence" value="ECO:0007669"/>
    <property type="project" value="InterPro"/>
</dbReference>
<keyword evidence="3" id="KW-1133">Transmembrane helix</keyword>
<name>A0A6C0I223_9ZZZZ</name>
<dbReference type="CDD" id="cd11301">
    <property type="entry name" value="Fut1_Fut2_like"/>
    <property type="match status" value="1"/>
</dbReference>
<keyword evidence="3" id="KW-0812">Transmembrane</keyword>
<keyword evidence="2" id="KW-0808">Transferase</keyword>
<evidence type="ECO:0000313" key="4">
    <source>
        <dbReference type="EMBL" id="QHT86203.1"/>
    </source>
</evidence>
<reference evidence="4" key="1">
    <citation type="journal article" date="2020" name="Nature">
        <title>Giant virus diversity and host interactions through global metagenomics.</title>
        <authorList>
            <person name="Schulz F."/>
            <person name="Roux S."/>
            <person name="Paez-Espino D."/>
            <person name="Jungbluth S."/>
            <person name="Walsh D.A."/>
            <person name="Denef V.J."/>
            <person name="McMahon K.D."/>
            <person name="Konstantinidis K.T."/>
            <person name="Eloe-Fadrosh E.A."/>
            <person name="Kyrpides N.C."/>
            <person name="Woyke T."/>
        </authorList>
    </citation>
    <scope>NUCLEOTIDE SEQUENCE</scope>
    <source>
        <strain evidence="4">GVMAG-M-3300023184-184</strain>
    </source>
</reference>
<dbReference type="Pfam" id="PF09612">
    <property type="entry name" value="HtrL_YibB"/>
    <property type="match status" value="1"/>
</dbReference>
<dbReference type="Pfam" id="PF01531">
    <property type="entry name" value="Glyco_transf_11"/>
    <property type="match status" value="1"/>
</dbReference>
<evidence type="ECO:0000256" key="3">
    <source>
        <dbReference type="SAM" id="Phobius"/>
    </source>
</evidence>
<keyword evidence="3" id="KW-0472">Membrane</keyword>
<evidence type="ECO:0000256" key="2">
    <source>
        <dbReference type="ARBA" id="ARBA00022679"/>
    </source>
</evidence>
<dbReference type="InterPro" id="IPR011735">
    <property type="entry name" value="WlaTC/HtrL_glycosyltransf"/>
</dbReference>
<evidence type="ECO:0000256" key="1">
    <source>
        <dbReference type="ARBA" id="ARBA00022676"/>
    </source>
</evidence>
<dbReference type="PANTHER" id="PTHR11927">
    <property type="entry name" value="GALACTOSIDE 2-L-FUCOSYLTRANSFERASE"/>
    <property type="match status" value="1"/>
</dbReference>
<dbReference type="GO" id="GO:0008107">
    <property type="term" value="F:galactoside 2-alpha-L-fucosyltransferase activity"/>
    <property type="evidence" value="ECO:0007669"/>
    <property type="project" value="InterPro"/>
</dbReference>
<dbReference type="PANTHER" id="PTHR11927:SF9">
    <property type="entry name" value="L-FUCOSYLTRANSFERASE"/>
    <property type="match status" value="1"/>
</dbReference>
<feature type="transmembrane region" description="Helical" evidence="3">
    <location>
        <begin position="281"/>
        <end position="304"/>
    </location>
</feature>
<keyword evidence="1" id="KW-0328">Glycosyltransferase</keyword>
<dbReference type="EMBL" id="MN740064">
    <property type="protein sequence ID" value="QHT86203.1"/>
    <property type="molecule type" value="Genomic_DNA"/>
</dbReference>
<feature type="transmembrane region" description="Helical" evidence="3">
    <location>
        <begin position="12"/>
        <end position="30"/>
    </location>
</feature>
<sequence length="536" mass="63487">MNNISRKVVYGMLIVIILTTILYFLIKYFINNHDYTNEKFIPQDYTNDKSINNTTIVSGYWVIKNKHNNKYDEWFEKTLRINCPYVFFGTKETIKMAKKYRRNLPTHYIRLELDDFETKKYKNDFIIDSIHAPSAELNMIWNEKIFLIQKAKNINPFNSEYFVWCDAGICIYRENPPPIEPIPLLSFTKDKFIYTESHPMPNDDISYSNHHISGTFLIHKDFIDAFTDIYKSYQDKLIPRKDNIYTDQVIYTHIFRNRPELFLKVGTGYGKIIELFYNQKIFVPILVGGLGNQLFILLSTYFMAMDNNSKCFINSIKPQSSIHTNINYSDNIFKKFKHNTIDQNIMTIYNLSVRNDETRKFAEIDTQHNLINGYLQNYNHFHNHYDKIEQILELPITPKREIFFLHVRLGDFNYTPGHILNLDNYYKKAIDFILNKFITAKFVLFSDEPDNAKRYIKNIYPTIMLENNTFNNNELEELSEMRNCRLGGISGHSTFAWWGGYLNDNPNKIIILPDKFTNHESDFSGMFYPNAIIMTV</sequence>
<evidence type="ECO:0008006" key="5">
    <source>
        <dbReference type="Google" id="ProtNLM"/>
    </source>
</evidence>